<accession>A0A1M6DR52</accession>
<dbReference type="RefSeq" id="WP_110939835.1">
    <property type="nucleotide sequence ID" value="NZ_FQZV01000006.1"/>
</dbReference>
<evidence type="ECO:0000313" key="2">
    <source>
        <dbReference type="Proteomes" id="UP000184536"/>
    </source>
</evidence>
<name>A0A1M6DR52_9FIRM</name>
<keyword evidence="2" id="KW-1185">Reference proteome</keyword>
<dbReference type="EMBL" id="FQZV01000006">
    <property type="protein sequence ID" value="SHI75734.1"/>
    <property type="molecule type" value="Genomic_DNA"/>
</dbReference>
<organism evidence="1 2">
    <name type="scientific">Geosporobacter subterraneus DSM 17957</name>
    <dbReference type="NCBI Taxonomy" id="1121919"/>
    <lineage>
        <taxon>Bacteria</taxon>
        <taxon>Bacillati</taxon>
        <taxon>Bacillota</taxon>
        <taxon>Clostridia</taxon>
        <taxon>Peptostreptococcales</taxon>
        <taxon>Thermotaleaceae</taxon>
        <taxon>Geosporobacter</taxon>
    </lineage>
</organism>
<sequence>MFIIAEYGSINHFGTDYFIGKMYTVRGEKYPCTAYSKDKAKVYMSKARAERACDKLNSNTGRNFTVIDA</sequence>
<dbReference type="AlphaFoldDB" id="A0A1M6DR52"/>
<dbReference type="STRING" id="1121919.SAMN02745975_00546"/>
<proteinExistence type="predicted"/>
<gene>
    <name evidence="1" type="ORF">SAMN02745975_00546</name>
</gene>
<reference evidence="2" key="1">
    <citation type="submission" date="2016-11" db="EMBL/GenBank/DDBJ databases">
        <authorList>
            <person name="Varghese N."/>
            <person name="Submissions S."/>
        </authorList>
    </citation>
    <scope>NUCLEOTIDE SEQUENCE [LARGE SCALE GENOMIC DNA]</scope>
    <source>
        <strain evidence="2">DSM 17957</strain>
    </source>
</reference>
<evidence type="ECO:0000313" key="1">
    <source>
        <dbReference type="EMBL" id="SHI75734.1"/>
    </source>
</evidence>
<dbReference type="Proteomes" id="UP000184536">
    <property type="component" value="Unassembled WGS sequence"/>
</dbReference>
<protein>
    <submittedName>
        <fullName evidence="1">Uncharacterized protein</fullName>
    </submittedName>
</protein>